<name>A0A067C2M0_SAPPC</name>
<dbReference type="EMBL" id="KK583254">
    <property type="protein sequence ID" value="KDO23390.1"/>
    <property type="molecule type" value="Genomic_DNA"/>
</dbReference>
<dbReference type="GeneID" id="24133516"/>
<reference evidence="1 2" key="1">
    <citation type="journal article" date="2013" name="PLoS Genet.">
        <title>Distinctive expansion of potential virulence genes in the genome of the oomycete fish pathogen Saprolegnia parasitica.</title>
        <authorList>
            <person name="Jiang R.H."/>
            <person name="de Bruijn I."/>
            <person name="Haas B.J."/>
            <person name="Belmonte R."/>
            <person name="Lobach L."/>
            <person name="Christie J."/>
            <person name="van den Ackerveken G."/>
            <person name="Bottin A."/>
            <person name="Bulone V."/>
            <person name="Diaz-Moreno S.M."/>
            <person name="Dumas B."/>
            <person name="Fan L."/>
            <person name="Gaulin E."/>
            <person name="Govers F."/>
            <person name="Grenville-Briggs L.J."/>
            <person name="Horner N.R."/>
            <person name="Levin J.Z."/>
            <person name="Mammella M."/>
            <person name="Meijer H.J."/>
            <person name="Morris P."/>
            <person name="Nusbaum C."/>
            <person name="Oome S."/>
            <person name="Phillips A.J."/>
            <person name="van Rooyen D."/>
            <person name="Rzeszutek E."/>
            <person name="Saraiva M."/>
            <person name="Secombes C.J."/>
            <person name="Seidl M.F."/>
            <person name="Snel B."/>
            <person name="Stassen J.H."/>
            <person name="Sykes S."/>
            <person name="Tripathy S."/>
            <person name="van den Berg H."/>
            <person name="Vega-Arreguin J.C."/>
            <person name="Wawra S."/>
            <person name="Young S.K."/>
            <person name="Zeng Q."/>
            <person name="Dieguez-Uribeondo J."/>
            <person name="Russ C."/>
            <person name="Tyler B.M."/>
            <person name="van West P."/>
        </authorList>
    </citation>
    <scope>NUCLEOTIDE SEQUENCE [LARGE SCALE GENOMIC DNA]</scope>
    <source>
        <strain evidence="1 2">CBS 223.65</strain>
    </source>
</reference>
<organism evidence="1 2">
    <name type="scientific">Saprolegnia parasitica (strain CBS 223.65)</name>
    <dbReference type="NCBI Taxonomy" id="695850"/>
    <lineage>
        <taxon>Eukaryota</taxon>
        <taxon>Sar</taxon>
        <taxon>Stramenopiles</taxon>
        <taxon>Oomycota</taxon>
        <taxon>Saprolegniomycetes</taxon>
        <taxon>Saprolegniales</taxon>
        <taxon>Saprolegniaceae</taxon>
        <taxon>Saprolegnia</taxon>
    </lineage>
</organism>
<evidence type="ECO:0000313" key="1">
    <source>
        <dbReference type="EMBL" id="KDO23390.1"/>
    </source>
</evidence>
<evidence type="ECO:0000313" key="2">
    <source>
        <dbReference type="Proteomes" id="UP000030745"/>
    </source>
</evidence>
<protein>
    <submittedName>
        <fullName evidence="1">Uncharacterized protein</fullName>
    </submittedName>
</protein>
<dbReference type="AlphaFoldDB" id="A0A067C2M0"/>
<proteinExistence type="predicted"/>
<dbReference type="RefSeq" id="XP_012205879.1">
    <property type="nucleotide sequence ID" value="XM_012350489.1"/>
</dbReference>
<dbReference type="Proteomes" id="UP000030745">
    <property type="component" value="Unassembled WGS sequence"/>
</dbReference>
<sequence>MGTPTNQNTTDDKASRLASALLTAADALHEVQDALRTAPDDKALAIAQRLNAALEELRLTQWMIDKRKLRDKNTLLTRLPVLDDVLDKAHREVSSSVATLTDDEVVARASGGAVLSGRPLGYSNRSTSMQKVLMSLPMPCVLMTTASTTAVLSSHWFESASAAKAFRRRVEAHGWSSLDMPAPLPAGSVTRLVHVACAYVPTATLVMEVDAMRLSSDAERDAQLIVDAPSALAFLMAYGSHVRGGRFELGGIFWKSSSLSVHAAMPIDVLEHVLSEAELQDLSLAYSDFAYGAGVDVYTAPASEHEMCDITTRLECTGPMAPSADMFAERLAADKATWRVVDRPASMVGVWVLLRAAGQARAADLVRTAWLELVAPRPSPILEAAVHAARLDQWLHDPAFGTQEHVATTDDPDGAMLLDLMLLLLRCELELGMRLVGDRLQAPSLVVALCRFVEAHDIATVARLGALFDDVLDARLASASVVLDASIREPLRRAVALATLHEASVTQPGAVWRSPTVHVDDVPTAGLLLLAAFQATALADTELLTRRLGAMLLHNGAVARAPPLWAVAASYGCGKDGF</sequence>
<dbReference type="KEGG" id="spar:SPRG_11481"/>
<accession>A0A067C2M0</accession>
<dbReference type="VEuPathDB" id="FungiDB:SPRG_11481"/>
<keyword evidence="2" id="KW-1185">Reference proteome</keyword>
<gene>
    <name evidence="1" type="ORF">SPRG_11481</name>
</gene>
<feature type="non-terminal residue" evidence="1">
    <location>
        <position position="578"/>
    </location>
</feature>